<feature type="compositionally biased region" description="Basic and acidic residues" evidence="1">
    <location>
        <begin position="352"/>
        <end position="370"/>
    </location>
</feature>
<accession>A0A9N9L8S6</accession>
<dbReference type="EMBL" id="CAJVRL010000115">
    <property type="protein sequence ID" value="CAG8961574.1"/>
    <property type="molecule type" value="Genomic_DNA"/>
</dbReference>
<protein>
    <submittedName>
        <fullName evidence="2">Uncharacterized protein</fullName>
    </submittedName>
</protein>
<name>A0A9N9L8S6_9HELO</name>
<organism evidence="2 3">
    <name type="scientific">Hymenoscyphus fraxineus</name>
    <dbReference type="NCBI Taxonomy" id="746836"/>
    <lineage>
        <taxon>Eukaryota</taxon>
        <taxon>Fungi</taxon>
        <taxon>Dikarya</taxon>
        <taxon>Ascomycota</taxon>
        <taxon>Pezizomycotina</taxon>
        <taxon>Leotiomycetes</taxon>
        <taxon>Helotiales</taxon>
        <taxon>Helotiaceae</taxon>
        <taxon>Hymenoscyphus</taxon>
    </lineage>
</organism>
<dbReference type="AlphaFoldDB" id="A0A9N9L8S6"/>
<reference evidence="2" key="1">
    <citation type="submission" date="2021-07" db="EMBL/GenBank/DDBJ databases">
        <authorList>
            <person name="Durling M."/>
        </authorList>
    </citation>
    <scope>NUCLEOTIDE SEQUENCE</scope>
</reference>
<sequence length="604" mass="67515">MRFTFDTTPNELDSSSTDIHHSTIARLTVTSPHNLAISTTSTTFSRLPVVVVKTTTPPLTSQPRNANMAESTQANIPAPRAALTPPPEPMSGVQNTSANEATVNSNVAQGEDQAVIVERPQGRGQGQGQSTGKGQTQAQQPQAQTQSRAQGQSQSQSQAQAQSQSQANPQPQAQQPQLQTPHPSLTIPLIPNPRTIWDQLQNRLYSGPITRIEISDLSRLGRSFCTKADQRERRHIDSYYTRKHQQKRKRAEMELEPRVCSKAMRSPLREEKLDIMNPFLSGLGKGLERYGDAPKGGKRRCVGSVYWDVGRMVVGGKEGVVEGGNGGGKEGNQGVTGGEVEGQSNGAGESIEAWRRERQKRESKDAKQREEIRKNMDFLLQDEQLGHDDFTRMHYRSDRHTKQQELANLQDAANVERLRRGLNSCILTAPPEQPIHFGWGCFDNYKDSLRYENQQLEAEGKLVKGVWGVKHGEGWLTSEEAVGFYGEGVGMDLDGMTDEMFQARSEAQKDLDTDYYACLAKNAQEMLEGPCCDYCREKRVNVPVEPYISMYDRRSHVPTRNRHGQRATTIYDQYPANNNIIDKGKYAPGPIQEWPSFLDPNDFF</sequence>
<evidence type="ECO:0000256" key="1">
    <source>
        <dbReference type="SAM" id="MobiDB-lite"/>
    </source>
</evidence>
<gene>
    <name evidence="2" type="ORF">HYFRA_00006108</name>
</gene>
<feature type="region of interest" description="Disordered" evidence="1">
    <location>
        <begin position="321"/>
        <end position="370"/>
    </location>
</feature>
<feature type="region of interest" description="Disordered" evidence="1">
    <location>
        <begin position="122"/>
        <end position="190"/>
    </location>
</feature>
<evidence type="ECO:0000313" key="3">
    <source>
        <dbReference type="Proteomes" id="UP000696280"/>
    </source>
</evidence>
<feature type="compositionally biased region" description="Gly residues" evidence="1">
    <location>
        <begin position="321"/>
        <end position="340"/>
    </location>
</feature>
<dbReference type="Proteomes" id="UP000696280">
    <property type="component" value="Unassembled WGS sequence"/>
</dbReference>
<keyword evidence="3" id="KW-1185">Reference proteome</keyword>
<feature type="compositionally biased region" description="Low complexity" evidence="1">
    <location>
        <begin position="132"/>
        <end position="181"/>
    </location>
</feature>
<evidence type="ECO:0000313" key="2">
    <source>
        <dbReference type="EMBL" id="CAG8961574.1"/>
    </source>
</evidence>
<comment type="caution">
    <text evidence="2">The sequence shown here is derived from an EMBL/GenBank/DDBJ whole genome shotgun (WGS) entry which is preliminary data.</text>
</comment>
<dbReference type="OrthoDB" id="10386215at2759"/>
<proteinExistence type="predicted"/>